<accession>A0A9E2P397</accession>
<evidence type="ECO:0008006" key="4">
    <source>
        <dbReference type="Google" id="ProtNLM"/>
    </source>
</evidence>
<feature type="chain" id="PRO_5039249804" description="Lipoprotein" evidence="1">
    <location>
        <begin position="23"/>
        <end position="173"/>
    </location>
</feature>
<dbReference type="EMBL" id="JAHLFU010000237">
    <property type="protein sequence ID" value="MBU3854466.1"/>
    <property type="molecule type" value="Genomic_DNA"/>
</dbReference>
<dbReference type="Proteomes" id="UP000823865">
    <property type="component" value="Unassembled WGS sequence"/>
</dbReference>
<dbReference type="AlphaFoldDB" id="A0A9E2P397"/>
<reference evidence="2" key="2">
    <citation type="submission" date="2021-04" db="EMBL/GenBank/DDBJ databases">
        <authorList>
            <person name="Gilroy R."/>
        </authorList>
    </citation>
    <scope>NUCLEOTIDE SEQUENCE</scope>
    <source>
        <strain evidence="2">G3-2149</strain>
    </source>
</reference>
<sequence>MRKNKIFTVAMMAFALMSCGNATKSNDVAEGTKDTLSVDSVQSQPDSVVVSPLEDEAKVKAFLQDFYDKYVFQTQKGKLTYEEAVQTFCTPELQKYLSDKYEYECTDGPCYDQTSFRSDAQDGPSEEYKVVEIIPEGEDWYKVTFLDMGNRGSVKIHCVAEGDALKMSEIKKK</sequence>
<evidence type="ECO:0000256" key="1">
    <source>
        <dbReference type="SAM" id="SignalP"/>
    </source>
</evidence>
<comment type="caution">
    <text evidence="2">The sequence shown here is derived from an EMBL/GenBank/DDBJ whole genome shotgun (WGS) entry which is preliminary data.</text>
</comment>
<proteinExistence type="predicted"/>
<gene>
    <name evidence="2" type="ORF">H9789_11765</name>
</gene>
<name>A0A9E2P397_9BACT</name>
<keyword evidence="1" id="KW-0732">Signal</keyword>
<organism evidence="2 3">
    <name type="scientific">Candidatus Paraprevotella stercoravium</name>
    <dbReference type="NCBI Taxonomy" id="2838725"/>
    <lineage>
        <taxon>Bacteria</taxon>
        <taxon>Pseudomonadati</taxon>
        <taxon>Bacteroidota</taxon>
        <taxon>Bacteroidia</taxon>
        <taxon>Bacteroidales</taxon>
        <taxon>Prevotellaceae</taxon>
        <taxon>Paraprevotella</taxon>
    </lineage>
</organism>
<evidence type="ECO:0000313" key="2">
    <source>
        <dbReference type="EMBL" id="MBU3854466.1"/>
    </source>
</evidence>
<dbReference type="PROSITE" id="PS51257">
    <property type="entry name" value="PROKAR_LIPOPROTEIN"/>
    <property type="match status" value="1"/>
</dbReference>
<protein>
    <recommendedName>
        <fullName evidence="4">Lipoprotein</fullName>
    </recommendedName>
</protein>
<feature type="signal peptide" evidence="1">
    <location>
        <begin position="1"/>
        <end position="22"/>
    </location>
</feature>
<reference evidence="2" key="1">
    <citation type="journal article" date="2021" name="PeerJ">
        <title>Extensive microbial diversity within the chicken gut microbiome revealed by metagenomics and culture.</title>
        <authorList>
            <person name="Gilroy R."/>
            <person name="Ravi A."/>
            <person name="Getino M."/>
            <person name="Pursley I."/>
            <person name="Horton D.L."/>
            <person name="Alikhan N.F."/>
            <person name="Baker D."/>
            <person name="Gharbi K."/>
            <person name="Hall N."/>
            <person name="Watson M."/>
            <person name="Adriaenssens E.M."/>
            <person name="Foster-Nyarko E."/>
            <person name="Jarju S."/>
            <person name="Secka A."/>
            <person name="Antonio M."/>
            <person name="Oren A."/>
            <person name="Chaudhuri R.R."/>
            <person name="La Ragione R."/>
            <person name="Hildebrand F."/>
            <person name="Pallen M.J."/>
        </authorList>
    </citation>
    <scope>NUCLEOTIDE SEQUENCE</scope>
    <source>
        <strain evidence="2">G3-2149</strain>
    </source>
</reference>
<evidence type="ECO:0000313" key="3">
    <source>
        <dbReference type="Proteomes" id="UP000823865"/>
    </source>
</evidence>
<dbReference type="Gene3D" id="3.10.450.50">
    <property type="match status" value="1"/>
</dbReference>